<feature type="signal peptide" evidence="1">
    <location>
        <begin position="1"/>
        <end position="25"/>
    </location>
</feature>
<keyword evidence="1" id="KW-0732">Signal</keyword>
<reference evidence="2" key="1">
    <citation type="submission" date="2020-10" db="EMBL/GenBank/DDBJ databases">
        <title>An improved Amphimedon queenslandica hologenome assembly reveals how three proteobacterial symbionts can extend the metabolic phenotypic of their marine sponge host.</title>
        <authorList>
            <person name="Degnan B."/>
            <person name="Degnan S."/>
            <person name="Xiang X."/>
        </authorList>
    </citation>
    <scope>NUCLEOTIDE SEQUENCE</scope>
    <source>
        <strain evidence="2">AqS2</strain>
    </source>
</reference>
<dbReference type="Proteomes" id="UP000604381">
    <property type="component" value="Unassembled WGS sequence"/>
</dbReference>
<name>A0A930XXE7_9GAMM</name>
<evidence type="ECO:0000256" key="1">
    <source>
        <dbReference type="SAM" id="SignalP"/>
    </source>
</evidence>
<dbReference type="EMBL" id="JADHEI010000028">
    <property type="protein sequence ID" value="MBF2734738.1"/>
    <property type="molecule type" value="Genomic_DNA"/>
</dbReference>
<gene>
    <name evidence="2" type="ORF">ISN26_01360</name>
</gene>
<protein>
    <submittedName>
        <fullName evidence="2">Uncharacterized protein</fullName>
    </submittedName>
</protein>
<feature type="non-terminal residue" evidence="2">
    <location>
        <position position="4084"/>
    </location>
</feature>
<sequence>MRSKAGWAGARLGMALALAALCAGAAAQQQPVWRDLAKSSDGPASPFTIGQVLGASAPLYTGINLHVGAAACASVNVYLGRETGRYFELVKYRSVDDEVAAEQNKADGLFMSVHMEANADDHYLRLFFKPGLTPLTTALFTGPTIYFEKSAGCSSPADPAGGHRSYPMTSLIADSVWTDQGLHTQNSRTYFPSSSIAETAFVFHKSTATCRKIDVALASGTPAYVSLQKRWLGSAGDRPNSWDPSDLANIHMERGHQDNQSARVLLGTDRPASGKVTVTVVGTPNSSCPATGRPEPLTVAFAFDIVPSSNRSSWTAQGRESATATRTFWPAEIADSATPLNTGIAFHQSSSACRYVDVELANGTPDYLELALHRGDNAVAGLPNNVYMERNQPLDTHARLMFKAGARVAEGGTVTVAIVASPGSSCRSAGVPGPLSLSRELTIGKSADWEEQGKDDAVANDPVSYFLLSRTDSSTDTGLAFHRSSTACRKIDVALADSAPNYVELVRYQGEDISSKTGLSNIHMEKNNDADEHVRLFLKARARVATGVTVDVVLVATPGSDCADVAAKPLPLTVNWRLTIADSEGWIKQSRHSDQAARIFSAAEIFSADEPVDTGLAFHSSAVECRKIHRFGFTESSEDDNGDGGSSFVRWIRYKGDEPAVETSLNDIHMEDGADEDHHVRLFFSARRAPVLANGGTLTFQGRAFGNCGFSMLETFKWSITISKPAEWQYGPLHRNTATVKHRAGHIAQAAVDTGIVLQPRVPGICSDVVMSIRSGGVLFHLRAYDAEGYPVGEVTRRVYDIPTDSTHVRLQAGRNVAAGTVTIGVAWSASSKCTRLDAPAPVTTALFTVTVLSDYSWVEQSKHNMTPTITYTRAQVMTATALLDTGIRLHISSAECKKVDVYLAGPRGGQSNQRNYFGSDYFFELIKYRSSDDTVAAVQNRNQGLLEDVHMENGNRDDHHVRVFLKPGRAASAVTVLFEKGSGCATGPNAASTVSGGSILDATPWKQDIRGDTAYIPVETEQLRLTSPAFRAWTDTCSNIDYALADGTPDYLELQASVPYPIRGRELTDVHADRNVHLDVSHSASLSVVTSLTVTVVASTNPVSCATTGTPSPHFNIIGPGGASVHVMTNQGRDNAVAASVFSPALLASSNSEMGTGLVFHRSSESCRRVQVRVLPDVNNLHPHPESGDFWFNDSFYQGNKQVAKGPPGNNYFHVENGHASDTYMSLSFKPRARVTAGITVTLRVRATNHPSCTGSDSEAGGASVAWAITIGEPAEWEKQERDVEAAASEFHAIVLSTTSAATDAGLAFHRSAEGCRHIDMTLFRGQSSFAELVRYRGDARTAETALTNIHMEDDAATDNHVRLFFKAGARISAGITASVTVIASPNASCTDSSTPWPLTVIWRLTTAQPGVWEHQGEGNDVGNGPFSSPRLAAAGTRTDTGLAFHSSSPACRKIDVALTDGALSYLELARYKNNSIVAGGLSNIHIERGHALDNHVRLFFKANAQVSVGSTVSVTMIARPNASCTEKEPPLPLTVAWSMTIATPAAWEDQGNDDAASDGPFSPLKLADADSRTATGLAFHQSSTACRQIDVALANSPPSYVELVRYQGDSASTSTSLSGIHMEKSHGSDNHVRLFFKANAGVTAGSVVNVTLVATPNASCTDATIPAPLTVAWSMTIATPASWTNQGRDDATSDGPFSPLKLAAAAGGTATGLAFHQSSAACKLIDVALVNSPPPYVELIRYQGNSASTNAGLSGIRMENGANANDHHVRLFFKAAAGVTAGSTVSVTVVATPNAVCTMPTTPAPLTVEWSMTVATPAAWEDQGNDDAASSGPFSPLKLADADSRTATGLAFHQSSAACRQIDVALVNSPPSYVELIRYQGDSASTSTGLSNIHMQQGNASDNHVRLFFKAQAGVSAGSTVNVTVVATPNSSCADAATPAPLTVAWNMTIATPAAWVKEGADVEAAPGAFSPVKVAASTARTATGLAFHRNSDACKRIDVALSGDTSHVELRRYAGNAEASSQSLSDITMDDDATGNANHHVRLFFKAGAAVAGGSTVHVTVVATPNTGCADAATPAPLTVGWALTVATTSPWLDQGLDAAAASGEFSALTLAVATNRTDTGLAFHRSADGCRQIDVALSGDTGQVELVRYQGSDAATPTALSNITMHSGATPSTSNHHVKLFLKARAAVSQGDVLGLTVVATPNVSCTDPRTPAPLTVSWNVTIATAAAWTNQGSDDLISDGPFSALTLAVATNRTDTGLAFHQSSTACRQIDVALSGDTGQVELLRYQRGSVATPSSLSNITMHSTARPSTSNHHVKLFLKARAAVNQGDVLSLTVVATPNASCTDPRTPAPLTISWNLTIATAAAWTNQGSNDPNSDGPFSALTLAVAGERTDTGLAFHQSSTACRRIDVALINSPPSYVELVRFQGNSAATNASLSDIRMQQNHGSDNHVRVFFKANASVTAGSVVSVTLVATPNASCIDAATPAPLTINWSAVIATPATWLDQGRDEAISDGPFSALTLAVAPQRTDTGLAFHRSSDACRQIDVALSGDTSQVELLRYQGGSVATPSSLSNITMHRRATQPSSNHHVKLFLKARAAVNQGAVLDLTVVATPNASCTAPATPAPLTVRWNVTIATAAAWTNQGSDDAVSDGPFSPLVLAAAGGMTATGLAFHQSSTACQRIDVALVNSPPSYVELVRYRGGSPSANSDLRNIRMQQNHRFDDHVRLFFKAKAGVTAGSVVNVTLVATPNSSCTAATTPAPLTVDWSMTIATPATWTSQGSDDSTSDGPFSPLKIAAATDRTATGLAFHRNSAACKRIDIALSGDTSHVELRRYAGSSEASSQALSDITMDDSATPTSSNQHVRLFFKARAAVLSGSTVHVTVVATPNAACTDARTPAPLTVGWAVTVAATSPWTAQGSDAAAASGQFSALTLAVAPQRTDTGLAFHRSALGCRQIDVALSGETSQVELVRYAGGSAATPTSLSNITMHSAATPSTSNHHVRLFLKARAAVTQGAVLDLTVVATPNANCTDARTPAPLTVSWNVTIATAAAWAKEGRDDDSASGAFSPLRLAAADARTATGLALHRNSDACKRIDVALSGDTTHVELRRYQGTAEASSQVLSDILMDDEANPASGNQHVRLFFKANASPAAGSVLDVTIVATPNAACVDPATPAPLTVAWALTVATPAAWTNQGSDDAASDGPFSPLVLAGAGSRSATGLAFHQSSAGCRRIDVALVNSPPSYVELVRYQGASASTSTGLSNITMDSGAGTNNHHVRLFFKANAGVTAGSTVNVTLVATPNAACTTATTPAPLTVNWSMTIATPAAWTNQGSDDAVSDGPFSALTLAVAAQRTDTGLAFHRSSEGCRQIDVALSGDTGQVELIRHAGNTAATPASLSNITMHSGASAGHDHHVKLFLKARAAVSQGAVLELTVVATPNASCTDARTPAPFTVSWNLTIATAAAWTNQGSDDRVSDGPFSPLVLQGATTRTAAGLALHQSSTACRQIDVALVNSPPSYVELVRYQGNSVASTTSLSNIHMQQNNDSDNHVRLFFKAQAAVTGGSTVSVTVVATPNSSCTDASTPAPLTVAWNMTIASTSPWVNQGSDSDAASGQFSALTLAVATQRTDTGLAFHRSAEGCRQIDVALSGDTGQVELVRYAGSNAATPSSLSNITMLRDDDDDHHVKLFLKARAAVSQGAVLALTVVATPNVSCTDARTPAPLTVSWKVTIATAAAWTKQGADDDSASGAFSPLRLEASSSRTDTGLALHRNSAACKRIDVALSGDTTHVELRRYAGTNETTSQALSDITMDDGASSTDNQHVRLFFKAGTVPRGGSVLNVTIVATPNAACTNPATPAPLTVGWALTVASTSPWVNQGRDVATFNGPYSALTLTTAANRTDTGLAFHRSALGCRQIDVALSGDTAQVELLRYQGSNAATPTSLSNITMNSGAGTSNHHVKLFLKARAAVSQGAVLNLTIVATPNALCTDPRTPAPLTVSWNLTIATAANWVKESRDDDSASGAFSPLRLAASSNRTATGLAFHRNSDACKRIDVALSGDVSHVELRRYASDSEAGSQALSD</sequence>
<evidence type="ECO:0000313" key="2">
    <source>
        <dbReference type="EMBL" id="MBF2734738.1"/>
    </source>
</evidence>
<feature type="chain" id="PRO_5036675121" evidence="1">
    <location>
        <begin position="26"/>
        <end position="4084"/>
    </location>
</feature>
<accession>A0A930XXE7</accession>
<evidence type="ECO:0000313" key="3">
    <source>
        <dbReference type="Proteomes" id="UP000604381"/>
    </source>
</evidence>
<organism evidence="2 3">
    <name type="scientific">Candidatus Amphirhobacter heronislandensis</name>
    <dbReference type="NCBI Taxonomy" id="1732024"/>
    <lineage>
        <taxon>Bacteria</taxon>
        <taxon>Pseudomonadati</taxon>
        <taxon>Pseudomonadota</taxon>
        <taxon>Gammaproteobacteria</taxon>
        <taxon>Candidatus Tethybacterales</taxon>
        <taxon>Candidatus Tethybacteraceae</taxon>
        <taxon>Candidatus Amphirhobacter</taxon>
    </lineage>
</organism>
<keyword evidence="3" id="KW-1185">Reference proteome</keyword>
<proteinExistence type="predicted"/>
<comment type="caution">
    <text evidence="2">The sequence shown here is derived from an EMBL/GenBank/DDBJ whole genome shotgun (WGS) entry which is preliminary data.</text>
</comment>